<dbReference type="InterPro" id="IPR033803">
    <property type="entry name" value="CBD-like_Golvesin-Xly"/>
</dbReference>
<evidence type="ECO:0000259" key="4">
    <source>
        <dbReference type="Pfam" id="PF20148"/>
    </source>
</evidence>
<feature type="region of interest" description="Disordered" evidence="2">
    <location>
        <begin position="1"/>
        <end position="26"/>
    </location>
</feature>
<keyword evidence="8" id="KW-1185">Reference proteome</keyword>
<proteinExistence type="predicted"/>
<feature type="compositionally biased region" description="Polar residues" evidence="2">
    <location>
        <begin position="1587"/>
        <end position="1601"/>
    </location>
</feature>
<keyword evidence="3" id="KW-0472">Membrane</keyword>
<dbReference type="RefSeq" id="WP_328954429.1">
    <property type="nucleotide sequence ID" value="NZ_CP108110.1"/>
</dbReference>
<feature type="domain" description="Golvesin/Xly CBD-like" evidence="6">
    <location>
        <begin position="850"/>
        <end position="928"/>
    </location>
</feature>
<feature type="region of interest" description="Disordered" evidence="2">
    <location>
        <begin position="1582"/>
        <end position="1601"/>
    </location>
</feature>
<dbReference type="Gene3D" id="2.180.10.10">
    <property type="entry name" value="RHS repeat-associated core"/>
    <property type="match status" value="4"/>
</dbReference>
<feature type="compositionally biased region" description="Low complexity" evidence="2">
    <location>
        <begin position="1"/>
        <end position="20"/>
    </location>
</feature>
<feature type="region of interest" description="Disordered" evidence="2">
    <location>
        <begin position="1779"/>
        <end position="1799"/>
    </location>
</feature>
<sequence>MSATSPASAAAPPQQPSTAAGEGTLGPAEDVLVNGWGDGSGYHIDVATGAGGYRWRETALLRPAGIDDASWTGYQCVSGDGRFAAVAVLPAGAVNRAEARDHGALAYSVDLSSGVVKPVASGVALKYHSPGCGTGQTATFTVNPGSDQRLTQVLTVDLPTGEIKESTTVVGQVTSVVPTPGGPMGAQGASLVRLPASSAETPVEPVRIAQVDGLAHDLRPAASGGVDFVVHKDGRPTSALMHERDGKLSTLGEGPSDALRLMQGRGGKSVALGATKLAEKSGIRSVSTGKLPLGAADVSLDGGALLGLGPDTAASAPLLVATAGDTLLKRDAADAAAVSVSSAVPALAPAPAGAVSPSTASADKDARGTEESPAVADPAAAPPATLAAAAPKCAVDRLAENRQVMQPGTAQASWAIQMAEQGLLTGAAYTRPAGYANLGLAAYAPNGDFARVPLKHPASDTFDSVPRSVYQAIVAQESNFSQASWHALPGIAGGALVGDYYGAGGSISKMDYAKADCGYGLGQVTNGMSKGDTVYSVNGQTKIAVDYQENVSAGLQILERTWNQLYDAGITVNGGNPRYLENWYLAAWAYNSGIQPTAAFGNTTGCVPSPTCTSAEGNWGLGWANNPRNPDYPPTRAPYLKNSYADAAHPGNWPYQERIMGWIGQPILRFNQPAYTKPDYHGGKTWLQIPPVTAFCSTDNNCDPTGAANPKFCTLASSQCWWHQAVTFIPDCATTCATSAYTVGAGSTEPAMVMPHPHPPTCTLDSSKVGNAGYGAPIVVDEGQTQPPLNLVGCGAPSNWSQGGTFTYGYGTNAAGDKIGAIDTHQLGVGFGGHVLFTHTEDGSNPDLINTGTWTPNLPKLQYYKIKIHLPSTAATATNVVYTVNPGGGAAPWKIRVNQNWGSEEWVTIGTFAMQNGGNLQLTNKSEVTGAGNINYADYDVAYDAVAFVPMGGTPGQPIGGPPGVQDAPKGSNPSWVQCGCVRRTAGDPVDTSTGYFGETFTDLTTPGRGKPLDFTRTYASAVADPAGPAGALASDGPFGWGWTHSYNLSTVTDPATGNVTVRQEDGSQVAFLNNAGTYAPSAPRFNATLTKSGTSYTFTRKSKEVFTFDTATGRLLSETDLAGSKASPPYATTLGYDGAGHLSTITDPGGRSYTLTWTGNHITGLSDGSGRQVTYRYDGAGNLTDVLGVGTTRTPVVKDDDHFQYGYTANHLLNSMRWPSQYGSTASPAPVVSMTYDAAQRVLVQTDQLGGATTFTYGPDTGANLTSGQTLVTDPAGHKTLYSYQNGLLQSETKGYGTAAAGTWSYTYDPVSLGVTAATDPAGNLRTYTYDDHGNQTSASDARGFTRVSSYDSADNLTSVIDPNGLRTGYGYDEAGRIAVPGGGTSPAGAGYHLLTSMLREPVNGSAPAQTVNFYYDDAAHPGDATRAVDARGNTTTNGYDAAGNVVSSTDATGNVTRYGYNLQRGLLTTTVLPSGAAAGTAPGCAPPAKGCYRYTYNAWGNRIGATDPLGHTTAEVFDANGRRTTATDANGRTTTFGYDALNRQTAVHRPDGTVLTTTFNPDSTVATTVDGAGATTSYGYDAAGRQSSRTDPAGRTTTTAYDTAGRQKTLTDPAGRTTTYAYDAAGHRTSIGYSAPGGPTITAIGYDAAGRQTSITDSTGTGLRSYDAFGRLASQTDGTGSTVSYGYDGNNNLTTITYPGATAPVVTRTFDKDNRLTGLKDWNNRSTTFGFDPDGRWATTTFPNGTTATTTRDDAGMPASDTLRQGASTLASLTYGRDNESQLTSESPSGLPGTSQTYQYTPLQQLQSATAGGVTSSFEYDAADNPTRVGGRTQGFDQANQLCWSTSGAAPPTGTCAAPPSGATTYQYDAQGNRTKATTGPGTTVDYGYDQEGRLTSFGTGSTTASYRYDGNGLRASKTVGATTTAFIWDSADNPNLLSDGATSYLYGPGDTPVEQISATGSQWYFHDQLGSTRALTDTAGAVVGSFAYTPYGAPAGQTGTVSTPLRYAGQYTDTESGLIYLRARYYDPATAQFLTVDPAVRSTRSTYGYTEDNPLNGTDPSGRFVFALPAIPFIAVVAVVVVAVVVAAAVTASVTTTLRNVNEWEDDRSRSSSDSAAVGSNSTNVPLDDSILDTWDRGEGDADSQDGYKTTKSREKQQQEIQSARAELEHALGRKLTGKERRKVHDEVSGEGFDYSEMMVRLKKAFGCP</sequence>
<evidence type="ECO:0000313" key="7">
    <source>
        <dbReference type="EMBL" id="WUQ83401.1"/>
    </source>
</evidence>
<evidence type="ECO:0000256" key="1">
    <source>
        <dbReference type="ARBA" id="ARBA00022737"/>
    </source>
</evidence>
<dbReference type="InterPro" id="IPR031325">
    <property type="entry name" value="RHS_repeat"/>
</dbReference>
<accession>A0ABZ1TZQ6</accession>
<feature type="domain" description="DUF6531" evidence="4">
    <location>
        <begin position="987"/>
        <end position="1072"/>
    </location>
</feature>
<dbReference type="EMBL" id="CP108110">
    <property type="protein sequence ID" value="WUQ83401.1"/>
    <property type="molecule type" value="Genomic_DNA"/>
</dbReference>
<feature type="transmembrane region" description="Helical" evidence="3">
    <location>
        <begin position="2067"/>
        <end position="2093"/>
    </location>
</feature>
<dbReference type="NCBIfam" id="TIGR03696">
    <property type="entry name" value="Rhs_assc_core"/>
    <property type="match status" value="1"/>
</dbReference>
<feature type="region of interest" description="Disordered" evidence="2">
    <location>
        <begin position="2107"/>
        <end position="2161"/>
    </location>
</feature>
<dbReference type="PANTHER" id="PTHR32305">
    <property type="match status" value="1"/>
</dbReference>
<dbReference type="NCBIfam" id="TIGR01643">
    <property type="entry name" value="YD_repeat_2x"/>
    <property type="match status" value="8"/>
</dbReference>
<keyword evidence="3" id="KW-1133">Transmembrane helix</keyword>
<evidence type="ECO:0000259" key="5">
    <source>
        <dbReference type="Pfam" id="PF25023"/>
    </source>
</evidence>
<organism evidence="7 8">
    <name type="scientific">Kitasatospora purpeofusca</name>
    <dbReference type="NCBI Taxonomy" id="67352"/>
    <lineage>
        <taxon>Bacteria</taxon>
        <taxon>Bacillati</taxon>
        <taxon>Actinomycetota</taxon>
        <taxon>Actinomycetes</taxon>
        <taxon>Kitasatosporales</taxon>
        <taxon>Streptomycetaceae</taxon>
        <taxon>Kitasatospora</taxon>
    </lineage>
</organism>
<reference evidence="7" key="1">
    <citation type="submission" date="2022-10" db="EMBL/GenBank/DDBJ databases">
        <title>The complete genomes of actinobacterial strains from the NBC collection.</title>
        <authorList>
            <person name="Joergensen T.S."/>
            <person name="Alvarez Arevalo M."/>
            <person name="Sterndorff E.B."/>
            <person name="Faurdal D."/>
            <person name="Vuksanovic O."/>
            <person name="Mourched A.-S."/>
            <person name="Charusanti P."/>
            <person name="Shaw S."/>
            <person name="Blin K."/>
            <person name="Weber T."/>
        </authorList>
    </citation>
    <scope>NUCLEOTIDE SEQUENCE</scope>
    <source>
        <strain evidence="7">NBC_00222</strain>
    </source>
</reference>
<dbReference type="InterPro" id="IPR045351">
    <property type="entry name" value="DUF6531"/>
</dbReference>
<keyword evidence="1" id="KW-0677">Repeat</keyword>
<dbReference type="Pfam" id="PF25275">
    <property type="entry name" value="Golvesin_C"/>
    <property type="match status" value="1"/>
</dbReference>
<name>A0ABZ1TZQ6_9ACTN</name>
<evidence type="ECO:0000313" key="8">
    <source>
        <dbReference type="Proteomes" id="UP001432222"/>
    </source>
</evidence>
<dbReference type="InterPro" id="IPR022385">
    <property type="entry name" value="Rhs_assc_core"/>
</dbReference>
<feature type="compositionally biased region" description="Low complexity" evidence="2">
    <location>
        <begin position="373"/>
        <end position="382"/>
    </location>
</feature>
<feature type="region of interest" description="Disordered" evidence="2">
    <location>
        <begin position="1736"/>
        <end position="1764"/>
    </location>
</feature>
<protein>
    <submittedName>
        <fullName evidence="7">DUF6531 domain-containing protein</fullName>
    </submittedName>
</protein>
<evidence type="ECO:0000256" key="2">
    <source>
        <dbReference type="SAM" id="MobiDB-lite"/>
    </source>
</evidence>
<dbReference type="Pfam" id="PF20148">
    <property type="entry name" value="DUF6531"/>
    <property type="match status" value="1"/>
</dbReference>
<evidence type="ECO:0000259" key="6">
    <source>
        <dbReference type="Pfam" id="PF25275"/>
    </source>
</evidence>
<gene>
    <name evidence="7" type="ORF">OHA16_10710</name>
</gene>
<dbReference type="Pfam" id="PF25023">
    <property type="entry name" value="TEN_YD-shell"/>
    <property type="match status" value="1"/>
</dbReference>
<dbReference type="Proteomes" id="UP001432222">
    <property type="component" value="Chromosome"/>
</dbReference>
<evidence type="ECO:0000256" key="3">
    <source>
        <dbReference type="SAM" id="Phobius"/>
    </source>
</evidence>
<dbReference type="PANTHER" id="PTHR32305:SF15">
    <property type="entry name" value="PROTEIN RHSA-RELATED"/>
    <property type="match status" value="1"/>
</dbReference>
<keyword evidence="3" id="KW-0812">Transmembrane</keyword>
<feature type="compositionally biased region" description="Low complexity" evidence="2">
    <location>
        <begin position="1741"/>
        <end position="1752"/>
    </location>
</feature>
<feature type="region of interest" description="Disordered" evidence="2">
    <location>
        <begin position="349"/>
        <end position="382"/>
    </location>
</feature>
<feature type="compositionally biased region" description="Polar residues" evidence="2">
    <location>
        <begin position="1783"/>
        <end position="1796"/>
    </location>
</feature>
<dbReference type="InterPro" id="IPR056823">
    <property type="entry name" value="TEN-like_YD-shell"/>
</dbReference>
<dbReference type="InterPro" id="IPR006530">
    <property type="entry name" value="YD"/>
</dbReference>
<feature type="domain" description="Teneurin-like YD-shell" evidence="5">
    <location>
        <begin position="1774"/>
        <end position="2041"/>
    </location>
</feature>
<dbReference type="InterPro" id="IPR050708">
    <property type="entry name" value="T6SS_VgrG/RHS"/>
</dbReference>
<dbReference type="Pfam" id="PF05593">
    <property type="entry name" value="RHS_repeat"/>
    <property type="match status" value="7"/>
</dbReference>
<feature type="compositionally biased region" description="Low complexity" evidence="2">
    <location>
        <begin position="349"/>
        <end position="361"/>
    </location>
</feature>